<dbReference type="Gene3D" id="3.40.630.30">
    <property type="match status" value="1"/>
</dbReference>
<dbReference type="RefSeq" id="WP_030281566.1">
    <property type="nucleotide sequence ID" value="NZ_BMUB01000002.1"/>
</dbReference>
<dbReference type="Pfam" id="PF08445">
    <property type="entry name" value="FR47"/>
    <property type="match status" value="1"/>
</dbReference>
<reference evidence="3 4" key="2">
    <citation type="submission" date="2014-07" db="EMBL/GenBank/DDBJ databases">
        <authorList>
            <person name="Zhang J.E."/>
            <person name="Yang H."/>
            <person name="Guo J."/>
            <person name="Deng Z."/>
            <person name="Luo H."/>
            <person name="Luo M."/>
            <person name="Zhao B."/>
        </authorList>
    </citation>
    <scope>NUCLEOTIDE SEQUENCE [LARGE SCALE GENOMIC DNA]</scope>
    <source>
        <strain evidence="3">ATCC 10762</strain>
        <strain evidence="4">ATCC 10762 / DSM 40127 / CCM 3239 / JCM 4008 / LMG 5968 / NBRC 12843 / NCIMB 8234 / A-377</strain>
    </source>
</reference>
<dbReference type="SUPFAM" id="SSF55729">
    <property type="entry name" value="Acyl-CoA N-acyltransferases (Nat)"/>
    <property type="match status" value="1"/>
</dbReference>
<keyword evidence="4" id="KW-1185">Reference proteome</keyword>
<accession>A0A1E7N4X7</accession>
<dbReference type="InterPro" id="IPR000182">
    <property type="entry name" value="GNAT_dom"/>
</dbReference>
<organism evidence="3 4">
    <name type="scientific">Kitasatospora aureofaciens</name>
    <name type="common">Streptomyces aureofaciens</name>
    <dbReference type="NCBI Taxonomy" id="1894"/>
    <lineage>
        <taxon>Bacteria</taxon>
        <taxon>Bacillati</taxon>
        <taxon>Actinomycetota</taxon>
        <taxon>Actinomycetes</taxon>
        <taxon>Kitasatosporales</taxon>
        <taxon>Streptomycetaceae</taxon>
        <taxon>Kitasatospora</taxon>
    </lineage>
</organism>
<dbReference type="InterPro" id="IPR016181">
    <property type="entry name" value="Acyl_CoA_acyltransferase"/>
</dbReference>
<evidence type="ECO:0000259" key="1">
    <source>
        <dbReference type="PROSITE" id="PS51186"/>
    </source>
</evidence>
<reference evidence="3" key="3">
    <citation type="submission" date="2016-08" db="EMBL/GenBank/DDBJ databases">
        <title>Sequencing, Assembly and Comparative Genomics of S. aureofaciens ATCC 10762.</title>
        <authorList>
            <person name="Gradnigo J.S."/>
            <person name="Johnson N."/>
            <person name="Somerville G.A."/>
        </authorList>
    </citation>
    <scope>NUCLEOTIDE SEQUENCE [LARGE SCALE GENOMIC DNA]</scope>
    <source>
        <strain evidence="3">ATCC 10762</strain>
    </source>
</reference>
<reference evidence="2" key="5">
    <citation type="submission" date="2020-09" db="EMBL/GenBank/DDBJ databases">
        <authorList>
            <person name="Sun Q."/>
            <person name="Ohkuma M."/>
        </authorList>
    </citation>
    <scope>NUCLEOTIDE SEQUENCE</scope>
    <source>
        <strain evidence="2">JCM 4434</strain>
    </source>
</reference>
<name>A0A1E7N4X7_KITAU</name>
<dbReference type="PROSITE" id="PS51186">
    <property type="entry name" value="GNAT"/>
    <property type="match status" value="1"/>
</dbReference>
<dbReference type="OrthoDB" id="4966223at2"/>
<evidence type="ECO:0000313" key="4">
    <source>
        <dbReference type="Proteomes" id="UP000037395"/>
    </source>
</evidence>
<sequence length="221" mass="23553">MPQPNVTELVRMWISGWVASRGAADPVGQPWGWTIDVGAPTGEVARHVLPEPTEAEVRKLAETTTAPTTWLKLFAEDDTVRPWLGPQWRLDQPGFLMTTPLTVEEPAPPAGYTLTTWARGGVLRALVRSEEGHLAARGQAGLAGAVAVPDQIVTAPDHRRRGLGSVVMRALQSGAYEAGARTGVLVGTAAGQGLYTALGWTTRAPMASLVLEAETPEGTYR</sequence>
<evidence type="ECO:0000313" key="3">
    <source>
        <dbReference type="EMBL" id="OEV35735.1"/>
    </source>
</evidence>
<gene>
    <name evidence="2" type="ORF">GCM10010502_12790</name>
    <name evidence="3" type="ORF">HS99_0007540</name>
</gene>
<dbReference type="Proteomes" id="UP000610124">
    <property type="component" value="Unassembled WGS sequence"/>
</dbReference>
<dbReference type="GeneID" id="97484438"/>
<evidence type="ECO:0000313" key="2">
    <source>
        <dbReference type="EMBL" id="GGU63276.1"/>
    </source>
</evidence>
<proteinExistence type="predicted"/>
<reference evidence="2" key="1">
    <citation type="journal article" date="2014" name="Int. J. Syst. Evol. Microbiol.">
        <title>Complete genome sequence of Corynebacterium casei LMG S-19264T (=DSM 44701T), isolated from a smear-ripened cheese.</title>
        <authorList>
            <consortium name="US DOE Joint Genome Institute (JGI-PGF)"/>
            <person name="Walter F."/>
            <person name="Albersmeier A."/>
            <person name="Kalinowski J."/>
            <person name="Ruckert C."/>
        </authorList>
    </citation>
    <scope>NUCLEOTIDE SEQUENCE</scope>
    <source>
        <strain evidence="2">JCM 4434</strain>
    </source>
</reference>
<feature type="domain" description="N-acetyltransferase" evidence="1">
    <location>
        <begin position="86"/>
        <end position="221"/>
    </location>
</feature>
<protein>
    <submittedName>
        <fullName evidence="3">GNAT family N-acetyltransferase</fullName>
    </submittedName>
</protein>
<keyword evidence="3" id="KW-0808">Transferase</keyword>
<dbReference type="AlphaFoldDB" id="A0A1E7N4X7"/>
<comment type="caution">
    <text evidence="3">The sequence shown here is derived from an EMBL/GenBank/DDBJ whole genome shotgun (WGS) entry which is preliminary data.</text>
</comment>
<dbReference type="Proteomes" id="UP000037395">
    <property type="component" value="Unassembled WGS sequence"/>
</dbReference>
<accession>A0A8H9LPX0</accession>
<dbReference type="EMBL" id="BMUB01000002">
    <property type="protein sequence ID" value="GGU63276.1"/>
    <property type="molecule type" value="Genomic_DNA"/>
</dbReference>
<dbReference type="InterPro" id="IPR013653">
    <property type="entry name" value="GCN5-like_dom"/>
</dbReference>
<dbReference type="KEGG" id="kau:B6264_20310"/>
<dbReference type="EMBL" id="JPRF03000032">
    <property type="protein sequence ID" value="OEV35735.1"/>
    <property type="molecule type" value="Genomic_DNA"/>
</dbReference>
<reference evidence="4" key="4">
    <citation type="submission" date="2016-08" db="EMBL/GenBank/DDBJ databases">
        <title>Sequencing, assembly and comparative genomics of S. aureofaciens ATCC 10762.</title>
        <authorList>
            <person name="Gradnigo J.S."/>
            <person name="Johnson N."/>
            <person name="Somerville G.A."/>
        </authorList>
    </citation>
    <scope>NUCLEOTIDE SEQUENCE [LARGE SCALE GENOMIC DNA]</scope>
    <source>
        <strain evidence="4">ATCC 10762 / DSM 40127 / CCM 3239 / JCM 4008 / LMG 5968 / NBRC 12843 / NCIMB 8234 / A-377</strain>
    </source>
</reference>
<dbReference type="GO" id="GO:0016747">
    <property type="term" value="F:acyltransferase activity, transferring groups other than amino-acyl groups"/>
    <property type="evidence" value="ECO:0007669"/>
    <property type="project" value="InterPro"/>
</dbReference>